<dbReference type="OrthoDB" id="2012657at2759"/>
<proteinExistence type="predicted"/>
<accession>A0A3Q7XHT6</accession>
<dbReference type="CDD" id="cd09272">
    <property type="entry name" value="RNase_HI_RT_Ty1"/>
    <property type="match status" value="1"/>
</dbReference>
<feature type="domain" description="Reverse transcriptase Ty1/copia-type" evidence="1">
    <location>
        <begin position="2"/>
        <end position="157"/>
    </location>
</feature>
<dbReference type="RefSeq" id="XP_027193239.1">
    <property type="nucleotide sequence ID" value="XM_027337438.1"/>
</dbReference>
<organism evidence="2 3">
    <name type="scientific">Cicer arietinum</name>
    <name type="common">Chickpea</name>
    <name type="synonym">Garbanzo</name>
    <dbReference type="NCBI Taxonomy" id="3827"/>
    <lineage>
        <taxon>Eukaryota</taxon>
        <taxon>Viridiplantae</taxon>
        <taxon>Streptophyta</taxon>
        <taxon>Embryophyta</taxon>
        <taxon>Tracheophyta</taxon>
        <taxon>Spermatophyta</taxon>
        <taxon>Magnoliopsida</taxon>
        <taxon>eudicotyledons</taxon>
        <taxon>Gunneridae</taxon>
        <taxon>Pentapetalae</taxon>
        <taxon>rosids</taxon>
        <taxon>fabids</taxon>
        <taxon>Fabales</taxon>
        <taxon>Fabaceae</taxon>
        <taxon>Papilionoideae</taxon>
        <taxon>50 kb inversion clade</taxon>
        <taxon>NPAAA clade</taxon>
        <taxon>Hologalegina</taxon>
        <taxon>IRL clade</taxon>
        <taxon>Cicereae</taxon>
        <taxon>Cicer</taxon>
    </lineage>
</organism>
<reference evidence="3" key="2">
    <citation type="submission" date="2025-08" db="UniProtKB">
        <authorList>
            <consortium name="RefSeq"/>
        </authorList>
    </citation>
    <scope>IDENTIFICATION</scope>
    <source>
        <tissue evidence="3">Etiolated seedlings</tissue>
    </source>
</reference>
<sequence>KNAFLNGELHEEVYMVPPQGVSHDPGEVCKLKKALYGLKQAPRAWFEKFSTVITSLGFRSSEHDSALFIRSTTHGRIILSLYVDDMIITGDDVSGINELKLQLAKQFEMKDLGTLRYFLGIEVAYSPRGYLLSQSKYIANILDQARLSDTRAADTPLELNVKYAPSDGVPLPDSTLYRTLVGSLVYLTITRPDIAYAVHVVSQFVVSPTTVHWAAVLRILRYLRGTQFQSLLFPSSSSLELRAYSDADWAGDTTDRKSTTGFCIFLGDSLISWKSKKQDIVSRSSTEAEYRAMASTTAEIIWLRWLLSDMGISLAEPTLMHCDNKSAIQIAHNSVFHERTKHI</sequence>
<reference evidence="2" key="1">
    <citation type="journal article" date="2013" name="Nat. Biotechnol.">
        <title>Draft genome sequence of chickpea (Cicer arietinum) provides a resource for trait improvement.</title>
        <authorList>
            <person name="Varshney R.K."/>
            <person name="Song C."/>
            <person name="Saxena R.K."/>
            <person name="Azam S."/>
            <person name="Yu S."/>
            <person name="Sharpe A.G."/>
            <person name="Cannon S."/>
            <person name="Baek J."/>
            <person name="Rosen B.D."/>
            <person name="Tar'an B."/>
            <person name="Millan T."/>
            <person name="Zhang X."/>
            <person name="Ramsay L.D."/>
            <person name="Iwata A."/>
            <person name="Wang Y."/>
            <person name="Nelson W."/>
            <person name="Farmer A.D."/>
            <person name="Gaur P.M."/>
            <person name="Soderlund C."/>
            <person name="Penmetsa R.V."/>
            <person name="Xu C."/>
            <person name="Bharti A.K."/>
            <person name="He W."/>
            <person name="Winter P."/>
            <person name="Zhao S."/>
            <person name="Hane J.K."/>
            <person name="Carrasquilla-Garcia N."/>
            <person name="Condie J.A."/>
            <person name="Upadhyaya H.D."/>
            <person name="Luo M.C."/>
            <person name="Thudi M."/>
            <person name="Gowda C.L."/>
            <person name="Singh N.P."/>
            <person name="Lichtenzveig J."/>
            <person name="Gali K.K."/>
            <person name="Rubio J."/>
            <person name="Nadarajan N."/>
            <person name="Dolezel J."/>
            <person name="Bansal K.C."/>
            <person name="Xu X."/>
            <person name="Edwards D."/>
            <person name="Zhang G."/>
            <person name="Kahl G."/>
            <person name="Gil J."/>
            <person name="Singh K.B."/>
            <person name="Datta S.K."/>
            <person name="Jackson S.A."/>
            <person name="Wang J."/>
            <person name="Cook D.R."/>
        </authorList>
    </citation>
    <scope>NUCLEOTIDE SEQUENCE [LARGE SCALE GENOMIC DNA]</scope>
    <source>
        <strain evidence="2">cv. CDC Frontier</strain>
    </source>
</reference>
<protein>
    <submittedName>
        <fullName evidence="3">Uncharacterized protein LOC113788046</fullName>
    </submittedName>
</protein>
<evidence type="ECO:0000313" key="3">
    <source>
        <dbReference type="RefSeq" id="XP_027193239.1"/>
    </source>
</evidence>
<dbReference type="Pfam" id="PF07727">
    <property type="entry name" value="RVT_2"/>
    <property type="match status" value="1"/>
</dbReference>
<keyword evidence="2" id="KW-1185">Reference proteome</keyword>
<dbReference type="STRING" id="3827.A0A3Q7XHT6"/>
<feature type="non-terminal residue" evidence="3">
    <location>
        <position position="343"/>
    </location>
</feature>
<dbReference type="AlphaFoldDB" id="A0A3Q7XHT6"/>
<dbReference type="Proteomes" id="UP000087171">
    <property type="component" value="Chromosome Ca8"/>
</dbReference>
<feature type="non-terminal residue" evidence="3">
    <location>
        <position position="1"/>
    </location>
</feature>
<evidence type="ECO:0000259" key="1">
    <source>
        <dbReference type="Pfam" id="PF07727"/>
    </source>
</evidence>
<name>A0A3Q7XHT6_CICAR</name>
<gene>
    <name evidence="3" type="primary">LOC113788046</name>
</gene>
<dbReference type="SUPFAM" id="SSF56672">
    <property type="entry name" value="DNA/RNA polymerases"/>
    <property type="match status" value="1"/>
</dbReference>
<evidence type="ECO:0000313" key="2">
    <source>
        <dbReference type="Proteomes" id="UP000087171"/>
    </source>
</evidence>
<dbReference type="InterPro" id="IPR013103">
    <property type="entry name" value="RVT_2"/>
</dbReference>
<dbReference type="PANTHER" id="PTHR11439:SF461">
    <property type="entry name" value="OS10G0432200 PROTEIN"/>
    <property type="match status" value="1"/>
</dbReference>
<dbReference type="PANTHER" id="PTHR11439">
    <property type="entry name" value="GAG-POL-RELATED RETROTRANSPOSON"/>
    <property type="match status" value="1"/>
</dbReference>
<dbReference type="InterPro" id="IPR043502">
    <property type="entry name" value="DNA/RNA_pol_sf"/>
</dbReference>